<keyword evidence="2" id="KW-0732">Signal</keyword>
<evidence type="ECO:0000256" key="1">
    <source>
        <dbReference type="SAM" id="Phobius"/>
    </source>
</evidence>
<evidence type="ECO:0000313" key="3">
    <source>
        <dbReference type="EMBL" id="WEG35927.1"/>
    </source>
</evidence>
<proteinExistence type="predicted"/>
<name>A0ABY8C945_9FIRM</name>
<sequence length="242" mass="28525">MRKRRVCLFLLTVFLFLGSSACLQAKDLQSLTELEKYSGYVYFTRPTCSKCVDFSQVLQTTSAAEERNLRYLDTDFWRKDPNFTTIMQKYDIKGVPSLLLLERGKIVSRFLTENTEEEKVKNDLHFFLEANRRILGNMQFIAKVYFLLTALSIFNLLQLLFGLPRPLFWRNWKQQLFRLLGLIAALILPFLTMILWHYEWSWTETFNLFQPVRWPMLTALIVVNVVAIVTAVSVRVEKSERE</sequence>
<keyword evidence="1" id="KW-0812">Transmembrane</keyword>
<protein>
    <submittedName>
        <fullName evidence="3">Thioredoxin family protein</fullName>
    </submittedName>
</protein>
<gene>
    <name evidence="3" type="ORF">PYS61_01800</name>
</gene>
<feature type="transmembrane region" description="Helical" evidence="1">
    <location>
        <begin position="216"/>
        <end position="236"/>
    </location>
</feature>
<feature type="chain" id="PRO_5046722961" evidence="2">
    <location>
        <begin position="26"/>
        <end position="242"/>
    </location>
</feature>
<dbReference type="PROSITE" id="PS51257">
    <property type="entry name" value="PROKAR_LIPOPROTEIN"/>
    <property type="match status" value="1"/>
</dbReference>
<reference evidence="3 4" key="1">
    <citation type="submission" date="2023-02" db="EMBL/GenBank/DDBJ databases">
        <title>Novel Oscillospiraceae bacterial genomes.</title>
        <authorList>
            <person name="Srinivasan S."/>
            <person name="Austin M.N."/>
            <person name="Fiedler T.L."/>
            <person name="Strenk S.M."/>
            <person name="Agnew K.J."/>
            <person name="Nagana Gowda G.A."/>
            <person name="Raftery D."/>
            <person name="Beamer M.A."/>
            <person name="Achilles S.L."/>
            <person name="Wiesenfeld H.C."/>
            <person name="Fredricks D.N."/>
            <person name="Hillier S.L."/>
        </authorList>
    </citation>
    <scope>NUCLEOTIDE SEQUENCE [LARGE SCALE GENOMIC DNA]</scope>
    <source>
        <strain evidence="3 4">CHIC02 1186E3-8</strain>
    </source>
</reference>
<keyword evidence="1" id="KW-1133">Transmembrane helix</keyword>
<accession>A0ABY8C945</accession>
<dbReference type="Pfam" id="PF20207">
    <property type="entry name" value="DUF6568"/>
    <property type="match status" value="1"/>
</dbReference>
<keyword evidence="4" id="KW-1185">Reference proteome</keyword>
<dbReference type="SUPFAM" id="SSF52833">
    <property type="entry name" value="Thioredoxin-like"/>
    <property type="match status" value="1"/>
</dbReference>
<feature type="transmembrane region" description="Helical" evidence="1">
    <location>
        <begin position="144"/>
        <end position="164"/>
    </location>
</feature>
<dbReference type="EMBL" id="CP118868">
    <property type="protein sequence ID" value="WEG35927.1"/>
    <property type="molecule type" value="Genomic_DNA"/>
</dbReference>
<dbReference type="Proteomes" id="UP001220478">
    <property type="component" value="Chromosome"/>
</dbReference>
<dbReference type="RefSeq" id="WP_315571981.1">
    <property type="nucleotide sequence ID" value="NZ_CP118868.1"/>
</dbReference>
<dbReference type="CDD" id="cd02947">
    <property type="entry name" value="TRX_family"/>
    <property type="match status" value="1"/>
</dbReference>
<dbReference type="Gene3D" id="3.40.30.10">
    <property type="entry name" value="Glutaredoxin"/>
    <property type="match status" value="1"/>
</dbReference>
<evidence type="ECO:0000313" key="4">
    <source>
        <dbReference type="Proteomes" id="UP001220478"/>
    </source>
</evidence>
<dbReference type="InterPro" id="IPR036249">
    <property type="entry name" value="Thioredoxin-like_sf"/>
</dbReference>
<keyword evidence="1" id="KW-0472">Membrane</keyword>
<feature type="transmembrane region" description="Helical" evidence="1">
    <location>
        <begin position="176"/>
        <end position="196"/>
    </location>
</feature>
<dbReference type="InterPro" id="IPR046698">
    <property type="entry name" value="PedC-like"/>
</dbReference>
<feature type="signal peptide" evidence="2">
    <location>
        <begin position="1"/>
        <end position="25"/>
    </location>
</feature>
<organism evidence="3 4">
    <name type="scientific">Amygdalobacter indicium</name>
    <dbReference type="NCBI Taxonomy" id="3029272"/>
    <lineage>
        <taxon>Bacteria</taxon>
        <taxon>Bacillati</taxon>
        <taxon>Bacillota</taxon>
        <taxon>Clostridia</taxon>
        <taxon>Eubacteriales</taxon>
        <taxon>Oscillospiraceae</taxon>
        <taxon>Amygdalobacter</taxon>
    </lineage>
</organism>
<evidence type="ECO:0000256" key="2">
    <source>
        <dbReference type="SAM" id="SignalP"/>
    </source>
</evidence>